<feature type="domain" description="Transcription regulator PadR N-terminal" evidence="1">
    <location>
        <begin position="7"/>
        <end position="80"/>
    </location>
</feature>
<dbReference type="InterPro" id="IPR036390">
    <property type="entry name" value="WH_DNA-bd_sf"/>
</dbReference>
<dbReference type="EMBL" id="DF967975">
    <property type="protein sequence ID" value="GAP19213.1"/>
    <property type="molecule type" value="Genomic_DNA"/>
</dbReference>
<evidence type="ECO:0000313" key="2">
    <source>
        <dbReference type="EMBL" id="GAP19213.1"/>
    </source>
</evidence>
<accession>A0A0M9U2Y9</accession>
<dbReference type="EMBL" id="LGCM01000016">
    <property type="protein sequence ID" value="KPL88732.1"/>
    <property type="molecule type" value="Genomic_DNA"/>
</dbReference>
<keyword evidence="4" id="KW-1185">Reference proteome</keyword>
<dbReference type="AlphaFoldDB" id="A0A0M9U2Y9"/>
<dbReference type="InterPro" id="IPR052509">
    <property type="entry name" value="Metal_resp_DNA-bind_regulator"/>
</dbReference>
<evidence type="ECO:0000313" key="4">
    <source>
        <dbReference type="Proteomes" id="UP000050501"/>
    </source>
</evidence>
<reference evidence="2" key="1">
    <citation type="journal article" date="2015" name="Genome Announc.">
        <title>Draft Genome Sequences of Anaerolinea thermolimosa IMO-1, Bellilinea caldifistulae GOMI-1, Leptolinea tardivitalis YMTK-2, Levilinea saccharolytica KIBI-1, Longilinea arvoryzae KOME-1, Previously Described as Members of the Class Anaerolineae (Chloroflexi).</title>
        <authorList>
            <person name="Matsuura N."/>
            <person name="Tourlousse M.D."/>
            <person name="Ohashi A."/>
            <person name="Hugenholtz P."/>
            <person name="Sekiguchi Y."/>
        </authorList>
    </citation>
    <scope>NUCLEOTIDE SEQUENCE</scope>
    <source>
        <strain evidence="2">KIBI-1</strain>
    </source>
</reference>
<dbReference type="STRING" id="229921.ADN01_03805"/>
<reference evidence="3 4" key="2">
    <citation type="submission" date="2015-07" db="EMBL/GenBank/DDBJ databases">
        <title>Genome sequence of Levilinea saccharolytica DSM 16555.</title>
        <authorList>
            <person name="Hemp J."/>
            <person name="Ward L.M."/>
            <person name="Pace L.A."/>
            <person name="Fischer W.W."/>
        </authorList>
    </citation>
    <scope>NUCLEOTIDE SEQUENCE [LARGE SCALE GENOMIC DNA]</scope>
    <source>
        <strain evidence="3 4">KIBI-1</strain>
    </source>
</reference>
<name>A0A0M9U2Y9_9CHLR</name>
<protein>
    <submittedName>
        <fullName evidence="2">Predicted transcriptional regulators</fullName>
    </submittedName>
</protein>
<dbReference type="Pfam" id="PF03551">
    <property type="entry name" value="PadR"/>
    <property type="match status" value="1"/>
</dbReference>
<gene>
    <name evidence="3" type="ORF">ADN01_03805</name>
    <name evidence="2" type="ORF">LSAC_03113</name>
</gene>
<evidence type="ECO:0000313" key="3">
    <source>
        <dbReference type="EMBL" id="KPL88732.1"/>
    </source>
</evidence>
<dbReference type="RefSeq" id="WP_062419508.1">
    <property type="nucleotide sequence ID" value="NZ_BBXZ01000167.1"/>
</dbReference>
<dbReference type="PANTHER" id="PTHR33169">
    <property type="entry name" value="PADR-FAMILY TRANSCRIPTIONAL REGULATOR"/>
    <property type="match status" value="1"/>
</dbReference>
<organism evidence="2">
    <name type="scientific">Levilinea saccharolytica</name>
    <dbReference type="NCBI Taxonomy" id="229921"/>
    <lineage>
        <taxon>Bacteria</taxon>
        <taxon>Bacillati</taxon>
        <taxon>Chloroflexota</taxon>
        <taxon>Anaerolineae</taxon>
        <taxon>Anaerolineales</taxon>
        <taxon>Anaerolineaceae</taxon>
        <taxon>Levilinea</taxon>
    </lineage>
</organism>
<dbReference type="Gene3D" id="1.10.10.10">
    <property type="entry name" value="Winged helix-like DNA-binding domain superfamily/Winged helix DNA-binding domain"/>
    <property type="match status" value="1"/>
</dbReference>
<dbReference type="PANTHER" id="PTHR33169:SF27">
    <property type="entry name" value="TRANSCRIPTIONAL REGULATOR PADR FAMILY PROTEIN"/>
    <property type="match status" value="1"/>
</dbReference>
<dbReference type="OrthoDB" id="68816at2"/>
<proteinExistence type="predicted"/>
<evidence type="ECO:0000259" key="1">
    <source>
        <dbReference type="Pfam" id="PF03551"/>
    </source>
</evidence>
<sequence length="177" mass="20085">MEKELLLLGILRRQELHGYRLAEFIEHNLGSCTDLKKSTAYYLLEKLAAAGWVAFTQDQAGKRPARRVYRLTEAGEAAFQRLLRQHLAAFTPPYFTDDIPLAFMDLLPPAEALGLLEERRAAAAEHLSQLRAAPAHPGPAQWMVAHQIRFLENELLWLQELEEHLQSPSTHPTPLSE</sequence>
<dbReference type="InterPro" id="IPR005149">
    <property type="entry name" value="Tscrpt_reg_PadR_N"/>
</dbReference>
<dbReference type="InterPro" id="IPR036388">
    <property type="entry name" value="WH-like_DNA-bd_sf"/>
</dbReference>
<dbReference type="SUPFAM" id="SSF46785">
    <property type="entry name" value="Winged helix' DNA-binding domain"/>
    <property type="match status" value="1"/>
</dbReference>
<dbReference type="Proteomes" id="UP000050501">
    <property type="component" value="Unassembled WGS sequence"/>
</dbReference>